<dbReference type="PANTHER" id="PTHR42886:SF29">
    <property type="entry name" value="PUMMELIG, ISOFORM A"/>
    <property type="match status" value="1"/>
</dbReference>
<dbReference type="RefSeq" id="WP_235295129.1">
    <property type="nucleotide sequence ID" value="NZ_BSOH01000012.1"/>
</dbReference>
<organism evidence="2 3">
    <name type="scientific">Portibacter lacus</name>
    <dbReference type="NCBI Taxonomy" id="1099794"/>
    <lineage>
        <taxon>Bacteria</taxon>
        <taxon>Pseudomonadati</taxon>
        <taxon>Bacteroidota</taxon>
        <taxon>Saprospiria</taxon>
        <taxon>Saprospirales</taxon>
        <taxon>Haliscomenobacteraceae</taxon>
        <taxon>Portibacter</taxon>
    </lineage>
</organism>
<comment type="caution">
    <text evidence="2">The sequence shown here is derived from an EMBL/GenBank/DDBJ whole genome shotgun (WGS) entry which is preliminary data.</text>
</comment>
<dbReference type="EMBL" id="BSOH01000012">
    <property type="protein sequence ID" value="GLR17479.1"/>
    <property type="molecule type" value="Genomic_DNA"/>
</dbReference>
<evidence type="ECO:0000313" key="3">
    <source>
        <dbReference type="Proteomes" id="UP001156666"/>
    </source>
</evidence>
<dbReference type="Proteomes" id="UP001156666">
    <property type="component" value="Unassembled WGS sequence"/>
</dbReference>
<keyword evidence="2" id="KW-0378">Hydrolase</keyword>
<gene>
    <name evidence="2" type="ORF">GCM10007940_20940</name>
</gene>
<sequence>MKILLNFISVYFNGLSWISPKTSARHAFNLFAFPFKAKLRDEHQEFLDTSEKFKLNVLGKVIQCYAWGQGDESILLVHGWQSNTYRWKSYINAFDKSRFTVYAFDAPGHGNSEGRICTIPLYEKVMEVLIEDKGPIDHFVGHSLGSFACASFIYHHNYPVQSYTSLASPFHAEEFFDNFESKINLSKRSKNHLVEFFQNYTSYPIKHYSLETFSQRKIAERTLIIHDKKDEATSYQNANKMKTLLENSNQEVKVVITDGLRHKLRSRKVEEMVVDFVGMH</sequence>
<evidence type="ECO:0000259" key="1">
    <source>
        <dbReference type="Pfam" id="PF00561"/>
    </source>
</evidence>
<accession>A0AA37SPJ7</accession>
<dbReference type="Gene3D" id="3.40.50.1820">
    <property type="entry name" value="alpha/beta hydrolase"/>
    <property type="match status" value="1"/>
</dbReference>
<dbReference type="InterPro" id="IPR000073">
    <property type="entry name" value="AB_hydrolase_1"/>
</dbReference>
<evidence type="ECO:0000313" key="2">
    <source>
        <dbReference type="EMBL" id="GLR17479.1"/>
    </source>
</evidence>
<dbReference type="Pfam" id="PF00561">
    <property type="entry name" value="Abhydrolase_1"/>
    <property type="match status" value="1"/>
</dbReference>
<reference evidence="2" key="1">
    <citation type="journal article" date="2014" name="Int. J. Syst. Evol. Microbiol.">
        <title>Complete genome sequence of Corynebacterium casei LMG S-19264T (=DSM 44701T), isolated from a smear-ripened cheese.</title>
        <authorList>
            <consortium name="US DOE Joint Genome Institute (JGI-PGF)"/>
            <person name="Walter F."/>
            <person name="Albersmeier A."/>
            <person name="Kalinowski J."/>
            <person name="Ruckert C."/>
        </authorList>
    </citation>
    <scope>NUCLEOTIDE SEQUENCE</scope>
    <source>
        <strain evidence="2">NBRC 108769</strain>
    </source>
</reference>
<dbReference type="SUPFAM" id="SSF53474">
    <property type="entry name" value="alpha/beta-Hydrolases"/>
    <property type="match status" value="1"/>
</dbReference>
<reference evidence="2" key="2">
    <citation type="submission" date="2023-01" db="EMBL/GenBank/DDBJ databases">
        <title>Draft genome sequence of Portibacter lacus strain NBRC 108769.</title>
        <authorList>
            <person name="Sun Q."/>
            <person name="Mori K."/>
        </authorList>
    </citation>
    <scope>NUCLEOTIDE SEQUENCE</scope>
    <source>
        <strain evidence="2">NBRC 108769</strain>
    </source>
</reference>
<protein>
    <submittedName>
        <fullName evidence="2">Alpha/beta hydrolase</fullName>
    </submittedName>
</protein>
<dbReference type="InterPro" id="IPR029058">
    <property type="entry name" value="AB_hydrolase_fold"/>
</dbReference>
<dbReference type="AlphaFoldDB" id="A0AA37SPJ7"/>
<proteinExistence type="predicted"/>
<name>A0AA37SPJ7_9BACT</name>
<feature type="domain" description="AB hydrolase-1" evidence="1">
    <location>
        <begin position="74"/>
        <end position="177"/>
    </location>
</feature>
<keyword evidence="3" id="KW-1185">Reference proteome</keyword>
<dbReference type="PANTHER" id="PTHR42886">
    <property type="entry name" value="RE40534P-RELATED"/>
    <property type="match status" value="1"/>
</dbReference>
<dbReference type="GO" id="GO:0016787">
    <property type="term" value="F:hydrolase activity"/>
    <property type="evidence" value="ECO:0007669"/>
    <property type="project" value="UniProtKB-KW"/>
</dbReference>